<dbReference type="KEGG" id="kpul:GXN76_15415"/>
<evidence type="ECO:0000256" key="1">
    <source>
        <dbReference type="SAM" id="Phobius"/>
    </source>
</evidence>
<evidence type="ECO:0000313" key="2">
    <source>
        <dbReference type="EMBL" id="QKG85703.1"/>
    </source>
</evidence>
<proteinExistence type="predicted"/>
<sequence>MDGATGFGVTALVNILITLFSIGVCWWVLMNLRLDLFLKDPKGVKAKVFYVILSIVLGHGLASFLIDYFGWSGMLRYLFG</sequence>
<reference evidence="2 3" key="1">
    <citation type="submission" date="2020-01" db="EMBL/GenBank/DDBJ databases">
        <authorList>
            <person name="Gulvik C.A."/>
            <person name="Batra D.G."/>
        </authorList>
    </citation>
    <scope>NUCLEOTIDE SEQUENCE [LARGE SCALE GENOMIC DNA]</scope>
    <source>
        <strain evidence="2 3">W9323</strain>
    </source>
</reference>
<dbReference type="Proteomes" id="UP000503088">
    <property type="component" value="Chromosome"/>
</dbReference>
<dbReference type="RefSeq" id="WP_173224624.1">
    <property type="nucleotide sequence ID" value="NZ_CP048104.1"/>
</dbReference>
<dbReference type="Pfam" id="PF06612">
    <property type="entry name" value="DUF1146"/>
    <property type="match status" value="1"/>
</dbReference>
<evidence type="ECO:0000313" key="3">
    <source>
        <dbReference type="Proteomes" id="UP000503088"/>
    </source>
</evidence>
<dbReference type="EMBL" id="CP048104">
    <property type="protein sequence ID" value="QKG85703.1"/>
    <property type="molecule type" value="Genomic_DNA"/>
</dbReference>
<keyword evidence="1" id="KW-0812">Transmembrane</keyword>
<feature type="transmembrane region" description="Helical" evidence="1">
    <location>
        <begin position="6"/>
        <end position="29"/>
    </location>
</feature>
<feature type="transmembrane region" description="Helical" evidence="1">
    <location>
        <begin position="49"/>
        <end position="71"/>
    </location>
</feature>
<dbReference type="AlphaFoldDB" id="A0A7D3Y3L5"/>
<name>A0A7D3Y3L5_9BACL</name>
<keyword evidence="3" id="KW-1185">Reference proteome</keyword>
<keyword evidence="1" id="KW-1133">Transmembrane helix</keyword>
<dbReference type="InterPro" id="IPR009526">
    <property type="entry name" value="DUF1146"/>
</dbReference>
<keyword evidence="1" id="KW-0472">Membrane</keyword>
<gene>
    <name evidence="2" type="ORF">GXN76_15415</name>
</gene>
<protein>
    <submittedName>
        <fullName evidence="2">DUF1146 domain-containing protein</fullName>
    </submittedName>
</protein>
<accession>A0A7D3Y3L5</accession>
<organism evidence="2 3">
    <name type="scientific">Kroppenstedtia pulmonis</name>
    <dbReference type="NCBI Taxonomy" id="1380685"/>
    <lineage>
        <taxon>Bacteria</taxon>
        <taxon>Bacillati</taxon>
        <taxon>Bacillota</taxon>
        <taxon>Bacilli</taxon>
        <taxon>Bacillales</taxon>
        <taxon>Thermoactinomycetaceae</taxon>
        <taxon>Kroppenstedtia</taxon>
    </lineage>
</organism>